<evidence type="ECO:0000256" key="1">
    <source>
        <dbReference type="SAM" id="SignalP"/>
    </source>
</evidence>
<organism evidence="2 3">
    <name type="scientific">Lasiosphaeris hirsuta</name>
    <dbReference type="NCBI Taxonomy" id="260670"/>
    <lineage>
        <taxon>Eukaryota</taxon>
        <taxon>Fungi</taxon>
        <taxon>Dikarya</taxon>
        <taxon>Ascomycota</taxon>
        <taxon>Pezizomycotina</taxon>
        <taxon>Sordariomycetes</taxon>
        <taxon>Sordariomycetidae</taxon>
        <taxon>Sordariales</taxon>
        <taxon>Lasiosphaeriaceae</taxon>
        <taxon>Lasiosphaeris</taxon>
    </lineage>
</organism>
<protein>
    <recommendedName>
        <fullName evidence="4">Secreted protein</fullName>
    </recommendedName>
</protein>
<evidence type="ECO:0008006" key="4">
    <source>
        <dbReference type="Google" id="ProtNLM"/>
    </source>
</evidence>
<proteinExistence type="predicted"/>
<accession>A0AA40BD71</accession>
<keyword evidence="3" id="KW-1185">Reference proteome</keyword>
<feature type="signal peptide" evidence="1">
    <location>
        <begin position="1"/>
        <end position="26"/>
    </location>
</feature>
<dbReference type="Proteomes" id="UP001172102">
    <property type="component" value="Unassembled WGS sequence"/>
</dbReference>
<name>A0AA40BD71_9PEZI</name>
<gene>
    <name evidence="2" type="ORF">B0H67DRAFT_566658</name>
</gene>
<evidence type="ECO:0000313" key="2">
    <source>
        <dbReference type="EMBL" id="KAK0732088.1"/>
    </source>
</evidence>
<keyword evidence="1" id="KW-0732">Signal</keyword>
<evidence type="ECO:0000313" key="3">
    <source>
        <dbReference type="Proteomes" id="UP001172102"/>
    </source>
</evidence>
<sequence length="86" mass="9658">MLLQNKNMFTLILFMSTMSPIPTSKALSSTNVSDTQQIQTTMIRQCVGGRSSQYQWSRQKGKWKISRQMILRTAERNGNSASSIGA</sequence>
<comment type="caution">
    <text evidence="2">The sequence shown here is derived from an EMBL/GenBank/DDBJ whole genome shotgun (WGS) entry which is preliminary data.</text>
</comment>
<dbReference type="EMBL" id="JAUKUA010000001">
    <property type="protein sequence ID" value="KAK0732088.1"/>
    <property type="molecule type" value="Genomic_DNA"/>
</dbReference>
<feature type="non-terminal residue" evidence="2">
    <location>
        <position position="86"/>
    </location>
</feature>
<reference evidence="2" key="1">
    <citation type="submission" date="2023-06" db="EMBL/GenBank/DDBJ databases">
        <title>Genome-scale phylogeny and comparative genomics of the fungal order Sordariales.</title>
        <authorList>
            <consortium name="Lawrence Berkeley National Laboratory"/>
            <person name="Hensen N."/>
            <person name="Bonometti L."/>
            <person name="Westerberg I."/>
            <person name="Brannstrom I.O."/>
            <person name="Guillou S."/>
            <person name="Cros-Aarteil S."/>
            <person name="Calhoun S."/>
            <person name="Haridas S."/>
            <person name="Kuo A."/>
            <person name="Mondo S."/>
            <person name="Pangilinan J."/>
            <person name="Riley R."/>
            <person name="Labutti K."/>
            <person name="Andreopoulos B."/>
            <person name="Lipzen A."/>
            <person name="Chen C."/>
            <person name="Yanf M."/>
            <person name="Daum C."/>
            <person name="Ng V."/>
            <person name="Clum A."/>
            <person name="Steindorff A."/>
            <person name="Ohm R."/>
            <person name="Martin F."/>
            <person name="Silar P."/>
            <person name="Natvig D."/>
            <person name="Lalanne C."/>
            <person name="Gautier V."/>
            <person name="Ament-Velasquez S.L."/>
            <person name="Kruys A."/>
            <person name="Hutchinson M.I."/>
            <person name="Powell A.J."/>
            <person name="Barry K."/>
            <person name="Miller A.N."/>
            <person name="Grigoriev I.V."/>
            <person name="Debuchy R."/>
            <person name="Gladieux P."/>
            <person name="Thoren M.H."/>
            <person name="Johannesson H."/>
        </authorList>
    </citation>
    <scope>NUCLEOTIDE SEQUENCE</scope>
    <source>
        <strain evidence="2">SMH4607-1</strain>
    </source>
</reference>
<feature type="chain" id="PRO_5041200886" description="Secreted protein" evidence="1">
    <location>
        <begin position="27"/>
        <end position="86"/>
    </location>
</feature>
<dbReference type="AlphaFoldDB" id="A0AA40BD71"/>